<keyword evidence="23" id="KW-1185">Reference proteome</keyword>
<dbReference type="PROSITE" id="PS50026">
    <property type="entry name" value="EGF_3"/>
    <property type="match status" value="1"/>
</dbReference>
<dbReference type="InterPro" id="IPR051505">
    <property type="entry name" value="C-type_lectin_domain"/>
</dbReference>
<evidence type="ECO:0000256" key="3">
    <source>
        <dbReference type="ARBA" id="ARBA00022536"/>
    </source>
</evidence>
<evidence type="ECO:0000256" key="19">
    <source>
        <dbReference type="SAM" id="SignalP"/>
    </source>
</evidence>
<dbReference type="InterPro" id="IPR049883">
    <property type="entry name" value="NOTCH1_EGF-like"/>
</dbReference>
<dbReference type="AlphaFoldDB" id="A0A674N0B9"/>
<evidence type="ECO:0000259" key="21">
    <source>
        <dbReference type="PROSITE" id="PS50041"/>
    </source>
</evidence>
<reference evidence="22" key="3">
    <citation type="submission" date="2025-09" db="UniProtKB">
        <authorList>
            <consortium name="Ensembl"/>
        </authorList>
    </citation>
    <scope>IDENTIFICATION</scope>
</reference>
<comment type="caution">
    <text evidence="16">Lacks conserved residue(s) required for the propagation of feature annotation.</text>
</comment>
<comment type="function">
    <text evidence="14">Endothelial cell receptor that plays a critical role in regulating several physiological processes including hemostasis, coagulation, fibrinolysis, inflammation, and angiogenesis. Acts as a cofactor for thrombin activation of protein C/PROC on the surface of vascular endothelial cells leading to initiation of the activated protein C anticoagulant pathway. Also accelerates the activation of the plasma carboxypeptidase B2/CPB2, which catalyzes removal of C-terminal basic amino acids from its substrates including kinins or anaphylatoxins leading to fibrinolysis inhibition. Plays critical protective roles in changing the cleavage specificity of protease-activated receptor 1/PAR1, inhibiting endothelial cell permeability and inflammation. Suppresses inflammation distinctly from its anticoagulant cofactor activity by sequestering HMGB1 thereby preventing it from engaging cellular receptors such as RAGE and contributing to the inflammatory response.</text>
</comment>
<keyword evidence="12" id="KW-1015">Disulfide bond</keyword>
<dbReference type="Gene3D" id="3.10.100.10">
    <property type="entry name" value="Mannose-Binding Protein A, subunit A"/>
    <property type="match status" value="1"/>
</dbReference>
<keyword evidence="9" id="KW-0654">Proteoglycan</keyword>
<dbReference type="SMART" id="SM00181">
    <property type="entry name" value="EGF"/>
    <property type="match status" value="3"/>
</dbReference>
<dbReference type="GO" id="GO:0016020">
    <property type="term" value="C:membrane"/>
    <property type="evidence" value="ECO:0007669"/>
    <property type="project" value="UniProtKB-SubCell"/>
</dbReference>
<dbReference type="PANTHER" id="PTHR14789">
    <property type="entry name" value="CHONDROLECTIN VARIANT CHODLFDELTAE"/>
    <property type="match status" value="1"/>
</dbReference>
<dbReference type="InterPro" id="IPR016187">
    <property type="entry name" value="CTDL_fold"/>
</dbReference>
<proteinExistence type="predicted"/>
<comment type="subunit">
    <text evidence="15">Interacts with ITGAL, ITGAM and ITGB2. Interacts with thrombin/F2; this interaction switches the specificity of thrombin from a procoagulant to an anticoagulant and antifibrinolytic protease. Interacts with ANGP1 and ANGP2; these interactions significantly inhibit the generation of activated PC and TAFIa/CPB2 by the thrombin/thrombomodulin complex. Interacts with PF4; this interaction enhances generation of activated protein C. Interacts with HMGB1; this interaction inhibits HMGB1 inflammatory activity.</text>
</comment>
<dbReference type="InterPro" id="IPR016186">
    <property type="entry name" value="C-type_lectin-like/link_sf"/>
</dbReference>
<keyword evidence="13" id="KW-0325">Glycoprotein</keyword>
<dbReference type="InterPro" id="IPR009030">
    <property type="entry name" value="Growth_fac_rcpt_cys_sf"/>
</dbReference>
<dbReference type="GeneTree" id="ENSGT00830000128368"/>
<feature type="compositionally biased region" description="Low complexity" evidence="17">
    <location>
        <begin position="279"/>
        <end position="290"/>
    </location>
</feature>
<evidence type="ECO:0000259" key="20">
    <source>
        <dbReference type="PROSITE" id="PS50026"/>
    </source>
</evidence>
<evidence type="ECO:0000256" key="1">
    <source>
        <dbReference type="ARBA" id="ARBA00004479"/>
    </source>
</evidence>
<comment type="subcellular location">
    <subcellularLocation>
        <location evidence="1">Membrane</location>
        <topology evidence="1">Single-pass type I membrane protein</topology>
    </subcellularLocation>
</comment>
<feature type="region of interest" description="Disordered" evidence="17">
    <location>
        <begin position="272"/>
        <end position="293"/>
    </location>
</feature>
<evidence type="ECO:0000256" key="15">
    <source>
        <dbReference type="ARBA" id="ARBA00046453"/>
    </source>
</evidence>
<dbReference type="PANTHER" id="PTHR14789:SF9">
    <property type="entry name" value="THROMBOMODULIN"/>
    <property type="match status" value="1"/>
</dbReference>
<accession>A0A674N0B9</accession>
<evidence type="ECO:0000256" key="13">
    <source>
        <dbReference type="ARBA" id="ARBA00023180"/>
    </source>
</evidence>
<dbReference type="Proteomes" id="UP000005226">
    <property type="component" value="Chromosome 16"/>
</dbReference>
<dbReference type="InterPro" id="IPR000742">
    <property type="entry name" value="EGF"/>
</dbReference>
<dbReference type="PROSITE" id="PS01187">
    <property type="entry name" value="EGF_CA"/>
    <property type="match status" value="1"/>
</dbReference>
<feature type="chain" id="PRO_5025364177" description="Thrombomodulin" evidence="19">
    <location>
        <begin position="22"/>
        <end position="355"/>
    </location>
</feature>
<dbReference type="SUPFAM" id="SSF56436">
    <property type="entry name" value="C-type lectin-like"/>
    <property type="match status" value="1"/>
</dbReference>
<dbReference type="InterPro" id="IPR001881">
    <property type="entry name" value="EGF-like_Ca-bd_dom"/>
</dbReference>
<evidence type="ECO:0000256" key="18">
    <source>
        <dbReference type="SAM" id="Phobius"/>
    </source>
</evidence>
<dbReference type="GO" id="GO:0005509">
    <property type="term" value="F:calcium ion binding"/>
    <property type="evidence" value="ECO:0007669"/>
    <property type="project" value="InterPro"/>
</dbReference>
<dbReference type="SMART" id="SM00034">
    <property type="entry name" value="CLECT"/>
    <property type="match status" value="1"/>
</dbReference>
<reference evidence="22" key="2">
    <citation type="submission" date="2025-08" db="UniProtKB">
        <authorList>
            <consortium name="Ensembl"/>
        </authorList>
    </citation>
    <scope>IDENTIFICATION</scope>
</reference>
<dbReference type="InterPro" id="IPR000152">
    <property type="entry name" value="EGF-type_Asp/Asn_hydroxyl_site"/>
</dbReference>
<dbReference type="InParanoid" id="A0A674N0B9"/>
<reference evidence="22 23" key="1">
    <citation type="journal article" date="2011" name="Genome Biol. Evol.">
        <title>Integration of the genetic map and genome assembly of fugu facilitates insights into distinct features of genome evolution in teleosts and mammals.</title>
        <authorList>
            <person name="Kai W."/>
            <person name="Kikuchi K."/>
            <person name="Tohari S."/>
            <person name="Chew A.K."/>
            <person name="Tay A."/>
            <person name="Fujiwara A."/>
            <person name="Hosoya S."/>
            <person name="Suetake H."/>
            <person name="Naruse K."/>
            <person name="Brenner S."/>
            <person name="Suzuki Y."/>
            <person name="Venkatesh B."/>
        </authorList>
    </citation>
    <scope>NUCLEOTIDE SEQUENCE [LARGE SCALE GENOMIC DNA]</scope>
</reference>
<evidence type="ECO:0000256" key="7">
    <source>
        <dbReference type="ARBA" id="ARBA00022734"/>
    </source>
</evidence>
<keyword evidence="7" id="KW-0430">Lectin</keyword>
<keyword evidence="6 19" id="KW-0732">Signal</keyword>
<keyword evidence="5 18" id="KW-0812">Transmembrane</keyword>
<dbReference type="PRINTS" id="PR00907">
    <property type="entry name" value="THRMBOMODULN"/>
</dbReference>
<evidence type="ECO:0000256" key="11">
    <source>
        <dbReference type="ARBA" id="ARBA00023136"/>
    </source>
</evidence>
<evidence type="ECO:0000256" key="4">
    <source>
        <dbReference type="ARBA" id="ARBA00022553"/>
    </source>
</evidence>
<dbReference type="SMART" id="SM00179">
    <property type="entry name" value="EGF_CA"/>
    <property type="match status" value="2"/>
</dbReference>
<dbReference type="Ensembl" id="ENSTRUT00000084942.1">
    <property type="protein sequence ID" value="ENSTRUP00000067126.1"/>
    <property type="gene ID" value="ENSTRUG00000029235.1"/>
</dbReference>
<organism evidence="22 23">
    <name type="scientific">Takifugu rubripes</name>
    <name type="common">Japanese pufferfish</name>
    <name type="synonym">Fugu rubripes</name>
    <dbReference type="NCBI Taxonomy" id="31033"/>
    <lineage>
        <taxon>Eukaryota</taxon>
        <taxon>Metazoa</taxon>
        <taxon>Chordata</taxon>
        <taxon>Craniata</taxon>
        <taxon>Vertebrata</taxon>
        <taxon>Euteleostomi</taxon>
        <taxon>Actinopterygii</taxon>
        <taxon>Neopterygii</taxon>
        <taxon>Teleostei</taxon>
        <taxon>Neoteleostei</taxon>
        <taxon>Acanthomorphata</taxon>
        <taxon>Eupercaria</taxon>
        <taxon>Tetraodontiformes</taxon>
        <taxon>Tetradontoidea</taxon>
        <taxon>Tetraodontidae</taxon>
        <taxon>Takifugu</taxon>
    </lineage>
</organism>
<dbReference type="Pfam" id="PF07645">
    <property type="entry name" value="EGF_CA"/>
    <property type="match status" value="3"/>
</dbReference>
<evidence type="ECO:0000256" key="14">
    <source>
        <dbReference type="ARBA" id="ARBA00045242"/>
    </source>
</evidence>
<keyword evidence="3 16" id="KW-0245">EGF-like domain</keyword>
<feature type="domain" description="C-type lectin" evidence="21">
    <location>
        <begin position="30"/>
        <end position="135"/>
    </location>
</feature>
<evidence type="ECO:0000256" key="9">
    <source>
        <dbReference type="ARBA" id="ARBA00022974"/>
    </source>
</evidence>
<feature type="transmembrane region" description="Helical" evidence="18">
    <location>
        <begin position="303"/>
        <end position="323"/>
    </location>
</feature>
<dbReference type="PROSITE" id="PS00010">
    <property type="entry name" value="ASX_HYDROXYL"/>
    <property type="match status" value="1"/>
</dbReference>
<evidence type="ECO:0000256" key="10">
    <source>
        <dbReference type="ARBA" id="ARBA00022989"/>
    </source>
</evidence>
<evidence type="ECO:0000256" key="17">
    <source>
        <dbReference type="SAM" id="MobiDB-lite"/>
    </source>
</evidence>
<evidence type="ECO:0000256" key="16">
    <source>
        <dbReference type="PROSITE-ProRule" id="PRU00076"/>
    </source>
</evidence>
<dbReference type="InterPro" id="IPR001304">
    <property type="entry name" value="C-type_lectin-like"/>
</dbReference>
<evidence type="ECO:0000256" key="6">
    <source>
        <dbReference type="ARBA" id="ARBA00022729"/>
    </source>
</evidence>
<evidence type="ECO:0000313" key="22">
    <source>
        <dbReference type="Ensembl" id="ENSTRUP00000067126.1"/>
    </source>
</evidence>
<feature type="domain" description="EGF-like" evidence="20">
    <location>
        <begin position="167"/>
        <end position="206"/>
    </location>
</feature>
<dbReference type="Pfam" id="PF09064">
    <property type="entry name" value="EGF_Tme5"/>
    <property type="match status" value="1"/>
</dbReference>
<dbReference type="SUPFAM" id="SSF57184">
    <property type="entry name" value="Growth factor receptor domain"/>
    <property type="match status" value="1"/>
</dbReference>
<dbReference type="GO" id="GO:0004888">
    <property type="term" value="F:transmembrane signaling receptor activity"/>
    <property type="evidence" value="ECO:0007669"/>
    <property type="project" value="InterPro"/>
</dbReference>
<evidence type="ECO:0000313" key="23">
    <source>
        <dbReference type="Proteomes" id="UP000005226"/>
    </source>
</evidence>
<keyword evidence="4" id="KW-0597">Phosphoprotein</keyword>
<evidence type="ECO:0000256" key="12">
    <source>
        <dbReference type="ARBA" id="ARBA00023157"/>
    </source>
</evidence>
<dbReference type="InterPro" id="IPR015149">
    <property type="entry name" value="Tme5_EGF-like"/>
</dbReference>
<dbReference type="GO" id="GO:0030246">
    <property type="term" value="F:carbohydrate binding"/>
    <property type="evidence" value="ECO:0007669"/>
    <property type="project" value="UniProtKB-KW"/>
</dbReference>
<feature type="signal peptide" evidence="19">
    <location>
        <begin position="1"/>
        <end position="21"/>
    </location>
</feature>
<keyword evidence="8" id="KW-0677">Repeat</keyword>
<keyword evidence="10 18" id="KW-1133">Transmembrane helix</keyword>
<name>A0A674N0B9_TAKRU</name>
<dbReference type="FunFam" id="2.10.25.10:FF:000406">
    <property type="entry name" value="CD248 molecule"/>
    <property type="match status" value="1"/>
</dbReference>
<evidence type="ECO:0000256" key="2">
    <source>
        <dbReference type="ARBA" id="ARBA00019822"/>
    </source>
</evidence>
<dbReference type="Gene3D" id="2.10.25.10">
    <property type="entry name" value="Laminin"/>
    <property type="match status" value="4"/>
</dbReference>
<protein>
    <recommendedName>
        <fullName evidence="2">Thrombomodulin</fullName>
    </recommendedName>
</protein>
<keyword evidence="11 18" id="KW-0472">Membrane</keyword>
<dbReference type="PROSITE" id="PS50041">
    <property type="entry name" value="C_TYPE_LECTIN_2"/>
    <property type="match status" value="1"/>
</dbReference>
<sequence>MNDVTRLIAIVCALLWGRTGGVKPNNIYCIGNQCFTVSKILGDFSAAQSECQDRGGNLMTVRSNASSRFWIGLHLPTGCPDRSAELKGVPLVAGDNESDFSNWPTTFNSSCSSHRCVSVSPADGFKWTREPCDTRTDGFLCECVNTAGGFQCVCKDGYRYKGGVCVDVNECTSAPCEHMCDNLPGSYVCSCYPGYKEDPEEPHRCKLHCGEEECLAECDPNDRYQCFCPEGYILGGEDNRTLNTYGSYVCICSPGYKLVDNYKCVIKNEVGPDEGSGASSTPPSLTTEPPDATIQPSILTRGGIVGIVLCTLFITALLMFLAYRVLCGKGKMESADGVKASENEAHTLQPVTSDA</sequence>
<dbReference type="InterPro" id="IPR018097">
    <property type="entry name" value="EGF_Ca-bd_CS"/>
</dbReference>
<evidence type="ECO:0000256" key="8">
    <source>
        <dbReference type="ARBA" id="ARBA00022737"/>
    </source>
</evidence>
<evidence type="ECO:0000256" key="5">
    <source>
        <dbReference type="ARBA" id="ARBA00022692"/>
    </source>
</evidence>